<name>A0ACD2EMX1_9MYCO</name>
<keyword evidence="2" id="KW-1185">Reference proteome</keyword>
<organism evidence="1 2">
    <name type="scientific">Mycolicibacter terrae</name>
    <dbReference type="NCBI Taxonomy" id="1788"/>
    <lineage>
        <taxon>Bacteria</taxon>
        <taxon>Bacillati</taxon>
        <taxon>Actinomycetota</taxon>
        <taxon>Actinomycetes</taxon>
        <taxon>Mycobacteriales</taxon>
        <taxon>Mycobacteriaceae</taxon>
        <taxon>Mycolicibacter</taxon>
    </lineage>
</organism>
<dbReference type="Proteomes" id="UP000268891">
    <property type="component" value="Unassembled WGS sequence"/>
</dbReference>
<comment type="caution">
    <text evidence="1">The sequence shown here is derived from an EMBL/GenBank/DDBJ whole genome shotgun (WGS) entry which is preliminary data.</text>
</comment>
<evidence type="ECO:0000313" key="1">
    <source>
        <dbReference type="EMBL" id="RRR44495.1"/>
    </source>
</evidence>
<reference evidence="1" key="1">
    <citation type="submission" date="2018-11" db="EMBL/GenBank/DDBJ databases">
        <authorList>
            <person name="Sattar A."/>
            <person name="Zunita Z."/>
            <person name="Jalila A."/>
            <person name="Saleha A.A."/>
        </authorList>
    </citation>
    <scope>NUCLEOTIDE SEQUENCE</scope>
    <source>
        <strain evidence="1">F12-74</strain>
    </source>
</reference>
<protein>
    <submittedName>
        <fullName evidence="1">Uncharacterized protein</fullName>
    </submittedName>
</protein>
<gene>
    <name evidence="1" type="ORF">EHH44_11510</name>
</gene>
<dbReference type="EMBL" id="RRZR01000021">
    <property type="protein sequence ID" value="RRR44495.1"/>
    <property type="molecule type" value="Genomic_DNA"/>
</dbReference>
<evidence type="ECO:0000313" key="2">
    <source>
        <dbReference type="Proteomes" id="UP000268891"/>
    </source>
</evidence>
<proteinExistence type="predicted"/>
<sequence length="97" mass="10513">MSSLLLLLIAPHAPLCIVDSRCHRCCSSSSLRTLRSASSTADVIAAAPPHRSARSALHRRQQMSSLLLLLIAPHAPLCIVDSRCHRCSSSLRSESAW</sequence>
<accession>A0ACD2EMX1</accession>